<dbReference type="PANTHER" id="PTHR12542:SF49">
    <property type="entry name" value="EXOCYST SUBUNIT EXO70 FAMILY PROTEIN"/>
    <property type="match status" value="1"/>
</dbReference>
<gene>
    <name evidence="5" type="ORF">CISIN_1g006376mg</name>
</gene>
<evidence type="ECO:0000313" key="6">
    <source>
        <dbReference type="Proteomes" id="UP000027120"/>
    </source>
</evidence>
<keyword evidence="3" id="KW-0653">Protein transport</keyword>
<dbReference type="Proteomes" id="UP000027120">
    <property type="component" value="Unassembled WGS sequence"/>
</dbReference>
<evidence type="ECO:0000313" key="5">
    <source>
        <dbReference type="EMBL" id="KDO72761.1"/>
    </source>
</evidence>
<keyword evidence="3" id="KW-0268">Exocytosis</keyword>
<evidence type="ECO:0000256" key="2">
    <source>
        <dbReference type="ARBA" id="ARBA00022448"/>
    </source>
</evidence>
<evidence type="ECO:0000259" key="4">
    <source>
        <dbReference type="Pfam" id="PF03081"/>
    </source>
</evidence>
<dbReference type="Pfam" id="PF03081">
    <property type="entry name" value="Exo70_C"/>
    <property type="match status" value="1"/>
</dbReference>
<keyword evidence="6" id="KW-1185">Reference proteome</keyword>
<dbReference type="AlphaFoldDB" id="A0A067GBN1"/>
<evidence type="ECO:0000256" key="1">
    <source>
        <dbReference type="ARBA" id="ARBA00006756"/>
    </source>
</evidence>
<accession>A0A067GBN1</accession>
<dbReference type="PaxDb" id="2711-XP_006482746.1"/>
<dbReference type="InterPro" id="IPR016159">
    <property type="entry name" value="Cullin_repeat-like_dom_sf"/>
</dbReference>
<keyword evidence="2 3" id="KW-0813">Transport</keyword>
<dbReference type="SMR" id="A0A067GBN1"/>
<dbReference type="InterPro" id="IPR046364">
    <property type="entry name" value="Exo70_C"/>
</dbReference>
<proteinExistence type="inferred from homology"/>
<feature type="domain" description="Exocyst complex subunit Exo70 C-terminal" evidence="4">
    <location>
        <begin position="270"/>
        <end position="633"/>
    </location>
</feature>
<comment type="function">
    <text evidence="3">Component of the exocyst complex.</text>
</comment>
<name>A0A067GBN1_CITSI</name>
<organism evidence="5 6">
    <name type="scientific">Citrus sinensis</name>
    <name type="common">Sweet orange</name>
    <name type="synonym">Citrus aurantium var. sinensis</name>
    <dbReference type="NCBI Taxonomy" id="2711"/>
    <lineage>
        <taxon>Eukaryota</taxon>
        <taxon>Viridiplantae</taxon>
        <taxon>Streptophyta</taxon>
        <taxon>Embryophyta</taxon>
        <taxon>Tracheophyta</taxon>
        <taxon>Spermatophyta</taxon>
        <taxon>Magnoliopsida</taxon>
        <taxon>eudicotyledons</taxon>
        <taxon>Gunneridae</taxon>
        <taxon>Pentapetalae</taxon>
        <taxon>rosids</taxon>
        <taxon>malvids</taxon>
        <taxon>Sapindales</taxon>
        <taxon>Rutaceae</taxon>
        <taxon>Aurantioideae</taxon>
        <taxon>Citrus</taxon>
    </lineage>
</organism>
<dbReference type="PANTHER" id="PTHR12542">
    <property type="entry name" value="EXOCYST COMPLEX PROTEIN EXO70"/>
    <property type="match status" value="1"/>
</dbReference>
<dbReference type="Gene3D" id="1.20.1280.170">
    <property type="entry name" value="Exocyst complex component Exo70"/>
    <property type="match status" value="1"/>
</dbReference>
<dbReference type="GO" id="GO:0006887">
    <property type="term" value="P:exocytosis"/>
    <property type="evidence" value="ECO:0000318"/>
    <property type="project" value="GO_Central"/>
</dbReference>
<dbReference type="eggNOG" id="KOG2344">
    <property type="taxonomic scope" value="Eukaryota"/>
</dbReference>
<comment type="similarity">
    <text evidence="1 3">Belongs to the EXO70 family.</text>
</comment>
<dbReference type="GO" id="GO:0000145">
    <property type="term" value="C:exocyst"/>
    <property type="evidence" value="ECO:0000318"/>
    <property type="project" value="GO_Central"/>
</dbReference>
<dbReference type="Pfam" id="PF20669">
    <property type="entry name" value="Exo70_N"/>
    <property type="match status" value="1"/>
</dbReference>
<dbReference type="InterPro" id="IPR004140">
    <property type="entry name" value="Exo70"/>
</dbReference>
<dbReference type="GO" id="GO:0015031">
    <property type="term" value="P:protein transport"/>
    <property type="evidence" value="ECO:0007669"/>
    <property type="project" value="UniProtKB-KW"/>
</dbReference>
<reference evidence="5 6" key="1">
    <citation type="submission" date="2014-04" db="EMBL/GenBank/DDBJ databases">
        <authorList>
            <consortium name="International Citrus Genome Consortium"/>
            <person name="Gmitter F."/>
            <person name="Chen C."/>
            <person name="Farmerie W."/>
            <person name="Harkins T."/>
            <person name="Desany B."/>
            <person name="Mohiuddin M."/>
            <person name="Kodira C."/>
            <person name="Borodovsky M."/>
            <person name="Lomsadze A."/>
            <person name="Burns P."/>
            <person name="Jenkins J."/>
            <person name="Prochnik S."/>
            <person name="Shu S."/>
            <person name="Chapman J."/>
            <person name="Pitluck S."/>
            <person name="Schmutz J."/>
            <person name="Rokhsar D."/>
        </authorList>
    </citation>
    <scope>NUCLEOTIDE SEQUENCE</scope>
</reference>
<dbReference type="EMBL" id="KK784887">
    <property type="protein sequence ID" value="KDO72761.1"/>
    <property type="molecule type" value="Genomic_DNA"/>
</dbReference>
<evidence type="ECO:0000256" key="3">
    <source>
        <dbReference type="RuleBase" id="RU365026"/>
    </source>
</evidence>
<sequence>MGDIDKIVPEMGEEENLIAAAEHLVRALGSNKNLTSNMKRVLADLGSQLSTMATISDEGVSEIEEQLNIVQEKILSREADQSMIWDSGPDEASEYLNAADEARKLIERLDGLCLEKNGHEKELLRKAHDVLQMAMNRLEEEFRHILVQNRQPFEPEHMSFRSSEEDIMDESSIISYGDDSISIDDSFQRDSVSRTSEEFIVHLVRADVIPDLRCIANLMFLSNYDHECCQAYVMARKDALDECLFILEMEKLSIEDVLKMEWGHLNSKIKRWVWALKIFVRSYLASEKFLSEQIFGEFEPVNVSCFVEASKASMLQLLNFGEAVSIGPHKPEKLFCILDMYEVLADLLSDIDALYADKIGSSVRIEYYEVLRRVGDSVRGTFMEFENAIASYTASNPFAGGGVLHLTKYVMNYLRTLTDYTETLNLLLRNHDKEDPSSAPANMNSALEEESLSGSLTSNFSPMAIRYRSVTSILESKLHEKSKMYKDVSLQHIFLMNNIHYMAQKVKNSELRLIFGDNWIRKHNWKFQQHAMDYERATWSSILPLLKDDGNSGSSSVSKLKERFKNFYLAFEEVYKTQSAWVIPNVHLREDLRISISLKVIQAYRTFESRHKNQISDKHIKYSADDLQSYLLDLFEGSSKSLHNPHRR</sequence>
<protein>
    <recommendedName>
        <fullName evidence="3">Exocyst subunit Exo70 family protein</fullName>
    </recommendedName>
</protein>
<dbReference type="STRING" id="2711.A0A067GBN1"/>
<dbReference type="SUPFAM" id="SSF74788">
    <property type="entry name" value="Cullin repeat-like"/>
    <property type="match status" value="1"/>
</dbReference>
<dbReference type="GO" id="GO:0005546">
    <property type="term" value="F:phosphatidylinositol-4,5-bisphosphate binding"/>
    <property type="evidence" value="ECO:0007669"/>
    <property type="project" value="InterPro"/>
</dbReference>